<protein>
    <submittedName>
        <fullName evidence="2">BAR_3_WASP_bdg domain-containing protein</fullName>
    </submittedName>
</protein>
<evidence type="ECO:0000313" key="2">
    <source>
        <dbReference type="WBParaSite" id="Hba_14609"/>
    </source>
</evidence>
<name>A0A1I7XAS0_HETBA</name>
<proteinExistence type="predicted"/>
<reference evidence="2" key="1">
    <citation type="submission" date="2016-11" db="UniProtKB">
        <authorList>
            <consortium name="WormBaseParasite"/>
        </authorList>
    </citation>
    <scope>IDENTIFICATION</scope>
</reference>
<dbReference type="Proteomes" id="UP000095283">
    <property type="component" value="Unplaced"/>
</dbReference>
<sequence>MEESSQAFKKTVNAVETELSAQMQYLSNVCVGSAHQGMFGELFSQIMYVFCFMCISYIL</sequence>
<organism evidence="1 2">
    <name type="scientific">Heterorhabditis bacteriophora</name>
    <name type="common">Entomopathogenic nematode worm</name>
    <dbReference type="NCBI Taxonomy" id="37862"/>
    <lineage>
        <taxon>Eukaryota</taxon>
        <taxon>Metazoa</taxon>
        <taxon>Ecdysozoa</taxon>
        <taxon>Nematoda</taxon>
        <taxon>Chromadorea</taxon>
        <taxon>Rhabditida</taxon>
        <taxon>Rhabditina</taxon>
        <taxon>Rhabditomorpha</taxon>
        <taxon>Strongyloidea</taxon>
        <taxon>Heterorhabditidae</taxon>
        <taxon>Heterorhabditis</taxon>
    </lineage>
</organism>
<accession>A0A1I7XAS0</accession>
<keyword evidence="1" id="KW-1185">Reference proteome</keyword>
<dbReference type="AlphaFoldDB" id="A0A1I7XAS0"/>
<evidence type="ECO:0000313" key="1">
    <source>
        <dbReference type="Proteomes" id="UP000095283"/>
    </source>
</evidence>
<dbReference type="WBParaSite" id="Hba_14609">
    <property type="protein sequence ID" value="Hba_14609"/>
    <property type="gene ID" value="Hba_14609"/>
</dbReference>
<dbReference type="Gene3D" id="1.10.287.3490">
    <property type="match status" value="1"/>
</dbReference>